<dbReference type="EMBL" id="CM009290">
    <property type="protein sequence ID" value="KAI9402815.1"/>
    <property type="molecule type" value="Genomic_DNA"/>
</dbReference>
<comment type="caution">
    <text evidence="1">The sequence shown here is derived from an EMBL/GenBank/DDBJ whole genome shotgun (WGS) entry which is preliminary data.</text>
</comment>
<name>A0ACC0TMJ3_POPTR</name>
<proteinExistence type="predicted"/>
<sequence length="65" mass="7872">MESFFRTRKLMARRTSKKVAWRNNKLKKNFEQPCFRVAIPLYFARTIRDEFSLQLSESRNHLAAH</sequence>
<keyword evidence="2" id="KW-1185">Reference proteome</keyword>
<organism evidence="1 2">
    <name type="scientific">Populus trichocarpa</name>
    <name type="common">Western balsam poplar</name>
    <name type="synonym">Populus balsamifera subsp. trichocarpa</name>
    <dbReference type="NCBI Taxonomy" id="3694"/>
    <lineage>
        <taxon>Eukaryota</taxon>
        <taxon>Viridiplantae</taxon>
        <taxon>Streptophyta</taxon>
        <taxon>Embryophyta</taxon>
        <taxon>Tracheophyta</taxon>
        <taxon>Spermatophyta</taxon>
        <taxon>Magnoliopsida</taxon>
        <taxon>eudicotyledons</taxon>
        <taxon>Gunneridae</taxon>
        <taxon>Pentapetalae</taxon>
        <taxon>rosids</taxon>
        <taxon>fabids</taxon>
        <taxon>Malpighiales</taxon>
        <taxon>Salicaceae</taxon>
        <taxon>Saliceae</taxon>
        <taxon>Populus</taxon>
    </lineage>
</organism>
<evidence type="ECO:0000313" key="2">
    <source>
        <dbReference type="Proteomes" id="UP000006729"/>
    </source>
</evidence>
<evidence type="ECO:0000313" key="1">
    <source>
        <dbReference type="EMBL" id="KAI9402815.1"/>
    </source>
</evidence>
<accession>A0ACC0TMJ3</accession>
<protein>
    <submittedName>
        <fullName evidence="1">Uncharacterized protein</fullName>
    </submittedName>
</protein>
<dbReference type="Proteomes" id="UP000006729">
    <property type="component" value="Chromosome 1"/>
</dbReference>
<reference evidence="1 2" key="1">
    <citation type="journal article" date="2006" name="Science">
        <title>The genome of black cottonwood, Populus trichocarpa (Torr. &amp; Gray).</title>
        <authorList>
            <person name="Tuskan G.A."/>
            <person name="Difazio S."/>
            <person name="Jansson S."/>
            <person name="Bohlmann J."/>
            <person name="Grigoriev I."/>
            <person name="Hellsten U."/>
            <person name="Putnam N."/>
            <person name="Ralph S."/>
            <person name="Rombauts S."/>
            <person name="Salamov A."/>
            <person name="Schein J."/>
            <person name="Sterck L."/>
            <person name="Aerts A."/>
            <person name="Bhalerao R.R."/>
            <person name="Bhalerao R.P."/>
            <person name="Blaudez D."/>
            <person name="Boerjan W."/>
            <person name="Brun A."/>
            <person name="Brunner A."/>
            <person name="Busov V."/>
            <person name="Campbell M."/>
            <person name="Carlson J."/>
            <person name="Chalot M."/>
            <person name="Chapman J."/>
            <person name="Chen G.L."/>
            <person name="Cooper D."/>
            <person name="Coutinho P.M."/>
            <person name="Couturier J."/>
            <person name="Covert S."/>
            <person name="Cronk Q."/>
            <person name="Cunningham R."/>
            <person name="Davis J."/>
            <person name="Degroeve S."/>
            <person name="Dejardin A."/>
            <person name="Depamphilis C."/>
            <person name="Detter J."/>
            <person name="Dirks B."/>
            <person name="Dubchak I."/>
            <person name="Duplessis S."/>
            <person name="Ehlting J."/>
            <person name="Ellis B."/>
            <person name="Gendler K."/>
            <person name="Goodstein D."/>
            <person name="Gribskov M."/>
            <person name="Grimwood J."/>
            <person name="Groover A."/>
            <person name="Gunter L."/>
            <person name="Hamberger B."/>
            <person name="Heinze B."/>
            <person name="Helariutta Y."/>
            <person name="Henrissat B."/>
            <person name="Holligan D."/>
            <person name="Holt R."/>
            <person name="Huang W."/>
            <person name="Islam-Faridi N."/>
            <person name="Jones S."/>
            <person name="Jones-Rhoades M."/>
            <person name="Jorgensen R."/>
            <person name="Joshi C."/>
            <person name="Kangasjarvi J."/>
            <person name="Karlsson J."/>
            <person name="Kelleher C."/>
            <person name="Kirkpatrick R."/>
            <person name="Kirst M."/>
            <person name="Kohler A."/>
            <person name="Kalluri U."/>
            <person name="Larimer F."/>
            <person name="Leebens-Mack J."/>
            <person name="Leple J.C."/>
            <person name="Locascio P."/>
            <person name="Lou Y."/>
            <person name="Lucas S."/>
            <person name="Martin F."/>
            <person name="Montanini B."/>
            <person name="Napoli C."/>
            <person name="Nelson D.R."/>
            <person name="Nelson C."/>
            <person name="Nieminen K."/>
            <person name="Nilsson O."/>
            <person name="Pereda V."/>
            <person name="Peter G."/>
            <person name="Philippe R."/>
            <person name="Pilate G."/>
            <person name="Poliakov A."/>
            <person name="Razumovskaya J."/>
            <person name="Richardson P."/>
            <person name="Rinaldi C."/>
            <person name="Ritland K."/>
            <person name="Rouze P."/>
            <person name="Ryaboy D."/>
            <person name="Schmutz J."/>
            <person name="Schrader J."/>
            <person name="Segerman B."/>
            <person name="Shin H."/>
            <person name="Siddiqui A."/>
            <person name="Sterky F."/>
            <person name="Terry A."/>
            <person name="Tsai C.J."/>
            <person name="Uberbacher E."/>
            <person name="Unneberg P."/>
            <person name="Vahala J."/>
            <person name="Wall K."/>
            <person name="Wessler S."/>
            <person name="Yang G."/>
            <person name="Yin T."/>
            <person name="Douglas C."/>
            <person name="Marra M."/>
            <person name="Sandberg G."/>
            <person name="Van de Peer Y."/>
            <person name="Rokhsar D."/>
        </authorList>
    </citation>
    <scope>NUCLEOTIDE SEQUENCE [LARGE SCALE GENOMIC DNA]</scope>
    <source>
        <strain evidence="2">cv. Nisqually</strain>
    </source>
</reference>
<gene>
    <name evidence="1" type="ORF">POPTR_001G332601v4</name>
</gene>